<dbReference type="EMBL" id="MTHB01000305">
    <property type="protein sequence ID" value="OXC71493.1"/>
    <property type="molecule type" value="Genomic_DNA"/>
</dbReference>
<dbReference type="AlphaFoldDB" id="A0A226WK23"/>
<proteinExistence type="predicted"/>
<reference evidence="2" key="1">
    <citation type="submission" date="2017-01" db="EMBL/GenBank/DDBJ databases">
        <title>Genome Analysis of Deinococcus marmoris KOPRI26562.</title>
        <authorList>
            <person name="Kim J.H."/>
            <person name="Oh H.-M."/>
        </authorList>
    </citation>
    <scope>NUCLEOTIDE SEQUENCE [LARGE SCALE GENOMIC DNA]</scope>
    <source>
        <strain evidence="2">PAMC 26633</strain>
    </source>
</reference>
<name>A0A226WK23_CABSO</name>
<comment type="caution">
    <text evidence="1">The sequence shown here is derived from an EMBL/GenBank/DDBJ whole genome shotgun (WGS) entry which is preliminary data.</text>
</comment>
<evidence type="ECO:0000313" key="2">
    <source>
        <dbReference type="Proteomes" id="UP000214720"/>
    </source>
</evidence>
<dbReference type="Proteomes" id="UP000214720">
    <property type="component" value="Unassembled WGS sequence"/>
</dbReference>
<gene>
    <name evidence="1" type="ORF">BSU04_46725</name>
</gene>
<accession>A0A226WK23</accession>
<evidence type="ECO:0000313" key="1">
    <source>
        <dbReference type="EMBL" id="OXC71493.1"/>
    </source>
</evidence>
<organism evidence="1 2">
    <name type="scientific">Caballeronia sordidicola</name>
    <name type="common">Burkholderia sordidicola</name>
    <dbReference type="NCBI Taxonomy" id="196367"/>
    <lineage>
        <taxon>Bacteria</taxon>
        <taxon>Pseudomonadati</taxon>
        <taxon>Pseudomonadota</taxon>
        <taxon>Betaproteobacteria</taxon>
        <taxon>Burkholderiales</taxon>
        <taxon>Burkholderiaceae</taxon>
        <taxon>Caballeronia</taxon>
    </lineage>
</organism>
<protein>
    <submittedName>
        <fullName evidence="1">Uncharacterized protein</fullName>
    </submittedName>
</protein>
<sequence length="67" mass="7676">MSRFSRVRGLKQLLVPESCRSMYVAPFTSAWIETLWTHAHDPALTVALFTSAWIKTRCLLPRRASNV</sequence>